<proteinExistence type="predicted"/>
<sequence length="120" mass="13553">MTDVVVFMLPREDSANGPSSPQEANCLISLHNVVYPPDGVLLRLLPHPGQSSLHYYKGNEVGVATSSSRRSVRGERFGRRTIEYIICLFIVARAYQSQIISVAFWSFRLAARLVLDVRMW</sequence>
<name>A0AAN7UVI7_9PEZI</name>
<evidence type="ECO:0000313" key="1">
    <source>
        <dbReference type="EMBL" id="KAK5636927.1"/>
    </source>
</evidence>
<reference evidence="1 2" key="1">
    <citation type="submission" date="2023-10" db="EMBL/GenBank/DDBJ databases">
        <title>Draft genome sequence of Xylaria bambusicola isolate GMP-LS, the root and basal stem rot pathogen of sugarcane in Indonesia.</title>
        <authorList>
            <person name="Selvaraj P."/>
            <person name="Muralishankar V."/>
            <person name="Muruganantham S."/>
            <person name="Sp S."/>
            <person name="Haryani S."/>
            <person name="Lau K.J.X."/>
            <person name="Naqvi N.I."/>
        </authorList>
    </citation>
    <scope>NUCLEOTIDE SEQUENCE [LARGE SCALE GENOMIC DNA]</scope>
    <source>
        <strain evidence="1">GMP-LS</strain>
    </source>
</reference>
<accession>A0AAN7UVI7</accession>
<evidence type="ECO:0000313" key="2">
    <source>
        <dbReference type="Proteomes" id="UP001305414"/>
    </source>
</evidence>
<keyword evidence="2" id="KW-1185">Reference proteome</keyword>
<gene>
    <name evidence="1" type="ORF">RRF57_012639</name>
</gene>
<organism evidence="1 2">
    <name type="scientific">Xylaria bambusicola</name>
    <dbReference type="NCBI Taxonomy" id="326684"/>
    <lineage>
        <taxon>Eukaryota</taxon>
        <taxon>Fungi</taxon>
        <taxon>Dikarya</taxon>
        <taxon>Ascomycota</taxon>
        <taxon>Pezizomycotina</taxon>
        <taxon>Sordariomycetes</taxon>
        <taxon>Xylariomycetidae</taxon>
        <taxon>Xylariales</taxon>
        <taxon>Xylariaceae</taxon>
        <taxon>Xylaria</taxon>
    </lineage>
</organism>
<dbReference type="AlphaFoldDB" id="A0AAN7UVI7"/>
<dbReference type="EMBL" id="JAWHQM010000084">
    <property type="protein sequence ID" value="KAK5636927.1"/>
    <property type="molecule type" value="Genomic_DNA"/>
</dbReference>
<protein>
    <submittedName>
        <fullName evidence="1">Uncharacterized protein</fullName>
    </submittedName>
</protein>
<comment type="caution">
    <text evidence="1">The sequence shown here is derived from an EMBL/GenBank/DDBJ whole genome shotgun (WGS) entry which is preliminary data.</text>
</comment>
<dbReference type="Proteomes" id="UP001305414">
    <property type="component" value="Unassembled WGS sequence"/>
</dbReference>